<sequence length="548" mass="62995">MDDISKINDKIWNIGKQRAEIIEPLAKSAICSRKMILEAANKLELSTRYVYRLIHSYRQSHGLMTSIIPQKPNGGKGRSRLSKQQEELINQVIDKFYLTSQKLSPAKIVEEIRKQSLEKQIKFSSEITIRRRLGSLALAQLQKRDESNSKSIEPITGNFPKVDYPLDVVQIDHTLVDVIIVDPIERLPIGRPYVTFAIDIYSRCIAGFILSLEAPSAVSVGLCLTHIAMDKAPWLAMLEINAVWPIHGKPNIIHVDNGSDFHSKALTRGCLQHGIKIEYRPIGKPHYGGIIERVIGTMMKLVHTLPGTTFSNIKERGDYTSENKACLTLGELEKWLIIAITKYYHLRLHTGISQTPLKLYESGLLAMKQHGKKLSYINDKKAFLIDFLPIIYRSLRKDGFMLDHIVYYSNALRPFIANRDKYGKFLIRRDPRDLSRIYVYLEEEKSYLEIPYRSLSHPAISLFEHRLALKKLKTIGKEQVNENSLFKAIDEMRHIVKTSVSQTRAMRKNRTRIQENAKIQPKAIFITKFDKENIDEKNTEAFDSIEVW</sequence>
<protein>
    <submittedName>
        <fullName evidence="2">Transposase domain protein</fullName>
    </submittedName>
</protein>
<evidence type="ECO:0000259" key="1">
    <source>
        <dbReference type="PROSITE" id="PS50994"/>
    </source>
</evidence>
<evidence type="ECO:0000313" key="3">
    <source>
        <dbReference type="Proteomes" id="UP001291687"/>
    </source>
</evidence>
<proteinExistence type="predicted"/>
<dbReference type="Gene3D" id="3.30.420.10">
    <property type="entry name" value="Ribonuclease H-like superfamily/Ribonuclease H"/>
    <property type="match status" value="1"/>
</dbReference>
<dbReference type="InterPro" id="IPR012337">
    <property type="entry name" value="RNaseH-like_sf"/>
</dbReference>
<dbReference type="SUPFAM" id="SSF53098">
    <property type="entry name" value="Ribonuclease H-like"/>
    <property type="match status" value="1"/>
</dbReference>
<dbReference type="InterPro" id="IPR036397">
    <property type="entry name" value="RNaseH_sf"/>
</dbReference>
<comment type="caution">
    <text evidence="2">The sequence shown here is derived from an EMBL/GenBank/DDBJ whole genome shotgun (WGS) entry which is preliminary data.</text>
</comment>
<dbReference type="PROSITE" id="PS50994">
    <property type="entry name" value="INTEGRASE"/>
    <property type="match status" value="1"/>
</dbReference>
<organism evidence="2 3">
    <name type="scientific">Candidatus Megaera venefica</name>
    <dbReference type="NCBI Taxonomy" id="2055910"/>
    <lineage>
        <taxon>Bacteria</taxon>
        <taxon>Pseudomonadati</taxon>
        <taxon>Pseudomonadota</taxon>
        <taxon>Alphaproteobacteria</taxon>
        <taxon>Rickettsiales</taxon>
        <taxon>Rickettsiaceae</taxon>
        <taxon>Candidatus Megaera</taxon>
    </lineage>
</organism>
<evidence type="ECO:0000313" key="2">
    <source>
        <dbReference type="EMBL" id="MEA0970227.1"/>
    </source>
</evidence>
<feature type="domain" description="Integrase catalytic" evidence="1">
    <location>
        <begin position="161"/>
        <end position="364"/>
    </location>
</feature>
<dbReference type="RefSeq" id="WP_322776131.1">
    <property type="nucleotide sequence ID" value="NZ_JARJFB010000006.1"/>
</dbReference>
<keyword evidence="3" id="KW-1185">Reference proteome</keyword>
<reference evidence="2 3" key="1">
    <citation type="submission" date="2023-03" db="EMBL/GenBank/DDBJ databases">
        <title>Host association and intracellularity evolved multiple times independently in the Rickettsiales.</title>
        <authorList>
            <person name="Castelli M."/>
            <person name="Nardi T."/>
            <person name="Gammuto L."/>
            <person name="Bellinzona G."/>
            <person name="Sabaneyeva E."/>
            <person name="Potekhin A."/>
            <person name="Serra V."/>
            <person name="Petroni G."/>
            <person name="Sassera D."/>
        </authorList>
    </citation>
    <scope>NUCLEOTIDE SEQUENCE [LARGE SCALE GENOMIC DNA]</scope>
    <source>
        <strain evidence="2 3">Sr 2-6</strain>
    </source>
</reference>
<dbReference type="InterPro" id="IPR015378">
    <property type="entry name" value="Transposase-like_Mu_C"/>
</dbReference>
<name>A0ABU5NAN0_9RICK</name>
<dbReference type="InterPro" id="IPR001584">
    <property type="entry name" value="Integrase_cat-core"/>
</dbReference>
<dbReference type="EMBL" id="JARJFB010000006">
    <property type="protein sequence ID" value="MEA0970227.1"/>
    <property type="molecule type" value="Genomic_DNA"/>
</dbReference>
<dbReference type="Pfam" id="PF09299">
    <property type="entry name" value="Mu-transpos_C"/>
    <property type="match status" value="1"/>
</dbReference>
<dbReference type="Proteomes" id="UP001291687">
    <property type="component" value="Unassembled WGS sequence"/>
</dbReference>
<accession>A0ABU5NAN0</accession>
<gene>
    <name evidence="2" type="ORF">Megvenef_00179</name>
</gene>